<evidence type="ECO:0000256" key="1">
    <source>
        <dbReference type="SAM" id="MobiDB-lite"/>
    </source>
</evidence>
<keyword evidence="3" id="KW-1185">Reference proteome</keyword>
<name>A0A6H0Y1J8_9PEZI</name>
<gene>
    <name evidence="2" type="ORF">AMS68_006374</name>
</gene>
<feature type="region of interest" description="Disordered" evidence="1">
    <location>
        <begin position="1"/>
        <end position="73"/>
    </location>
</feature>
<feature type="compositionally biased region" description="Basic and acidic residues" evidence="1">
    <location>
        <begin position="380"/>
        <end position="390"/>
    </location>
</feature>
<organism evidence="2 3">
    <name type="scientific">Peltaster fructicola</name>
    <dbReference type="NCBI Taxonomy" id="286661"/>
    <lineage>
        <taxon>Eukaryota</taxon>
        <taxon>Fungi</taxon>
        <taxon>Dikarya</taxon>
        <taxon>Ascomycota</taxon>
        <taxon>Pezizomycotina</taxon>
        <taxon>Dothideomycetes</taxon>
        <taxon>Dothideomycetes incertae sedis</taxon>
        <taxon>Peltaster</taxon>
    </lineage>
</organism>
<evidence type="ECO:0000313" key="2">
    <source>
        <dbReference type="EMBL" id="QIX00857.1"/>
    </source>
</evidence>
<dbReference type="Proteomes" id="UP000503462">
    <property type="component" value="Chromosome 4"/>
</dbReference>
<feature type="region of interest" description="Disordered" evidence="1">
    <location>
        <begin position="380"/>
        <end position="425"/>
    </location>
</feature>
<proteinExistence type="predicted"/>
<sequence>MSECANNGRKRGITSGTSESSPVKVARAAYETDSAPVSRIESLSPDESRSCVAQMGASRVTSPSPHDSRSAKAIPVPRKIAPCSARRLISLSPDENSECIAAQHQYRTRASKSDITPEDQMAVKPQGETCRLLALPPELRNQIWRLALVQDGPIKAHNQFKEVYVHRGRARMSALCASRPSYPDPQEEEQTPAIESKSGFGLLACNKQMYQETVGVAYGDNIFETDNTSSMLQFVEAIGNCALHLTQINMGTIENLGNDRFWMSPSTVIESRTSQLRGLLDILINVPHFKRIVFECNYAHSGTPGPALNRNRISYSEHLERSVLNRTRYLHNQRLYELIRLNHRGDNACLACISASGLNTRSKMTCCANTCLKLGVRMDDDKTEQDKPTEQKGVSPLKEDQHSSDQESDSEDAEDEDDDTNVYEY</sequence>
<accession>A0A6H0Y1J8</accession>
<protein>
    <submittedName>
        <fullName evidence="2">Uncharacterized protein</fullName>
    </submittedName>
</protein>
<feature type="compositionally biased region" description="Acidic residues" evidence="1">
    <location>
        <begin position="406"/>
        <end position="425"/>
    </location>
</feature>
<dbReference type="EMBL" id="CP051142">
    <property type="protein sequence ID" value="QIX00857.1"/>
    <property type="molecule type" value="Genomic_DNA"/>
</dbReference>
<evidence type="ECO:0000313" key="3">
    <source>
        <dbReference type="Proteomes" id="UP000503462"/>
    </source>
</evidence>
<dbReference type="PANTHER" id="PTHR38790">
    <property type="entry name" value="2EXR DOMAIN-CONTAINING PROTEIN-RELATED"/>
    <property type="match status" value="1"/>
</dbReference>
<reference evidence="2 3" key="1">
    <citation type="journal article" date="2016" name="Sci. Rep.">
        <title>Peltaster fructicola genome reveals evolution from an invasive phytopathogen to an ectophytic parasite.</title>
        <authorList>
            <person name="Xu C."/>
            <person name="Chen H."/>
            <person name="Gleason M.L."/>
            <person name="Xu J.R."/>
            <person name="Liu H."/>
            <person name="Zhang R."/>
            <person name="Sun G."/>
        </authorList>
    </citation>
    <scope>NUCLEOTIDE SEQUENCE [LARGE SCALE GENOMIC DNA]</scope>
    <source>
        <strain evidence="2 3">LNHT1506</strain>
    </source>
</reference>
<dbReference type="OrthoDB" id="2951834at2759"/>
<dbReference type="AlphaFoldDB" id="A0A6H0Y1J8"/>